<dbReference type="EMBL" id="QXFT01000199">
    <property type="protein sequence ID" value="KAE9351181.1"/>
    <property type="molecule type" value="Genomic_DNA"/>
</dbReference>
<proteinExistence type="predicted"/>
<accession>A0A6A3NLH8</accession>
<evidence type="ECO:0000313" key="5">
    <source>
        <dbReference type="Proteomes" id="UP000429607"/>
    </source>
</evidence>
<evidence type="ECO:0000313" key="7">
    <source>
        <dbReference type="Proteomes" id="UP000435112"/>
    </source>
</evidence>
<dbReference type="Proteomes" id="UP000435112">
    <property type="component" value="Unassembled WGS sequence"/>
</dbReference>
<dbReference type="Proteomes" id="UP000434957">
    <property type="component" value="Unassembled WGS sequence"/>
</dbReference>
<keyword evidence="6" id="KW-1185">Reference proteome</keyword>
<evidence type="ECO:0000313" key="6">
    <source>
        <dbReference type="Proteomes" id="UP000434957"/>
    </source>
</evidence>
<dbReference type="Proteomes" id="UP000429607">
    <property type="component" value="Unassembled WGS sequence"/>
</dbReference>
<protein>
    <submittedName>
        <fullName evidence="3">Uncharacterized protein</fullName>
    </submittedName>
</protein>
<dbReference type="AlphaFoldDB" id="A0A6A3NLH8"/>
<evidence type="ECO:0000313" key="4">
    <source>
        <dbReference type="EMBL" id="KAE9351181.1"/>
    </source>
</evidence>
<evidence type="ECO:0000313" key="3">
    <source>
        <dbReference type="EMBL" id="KAE9043169.1"/>
    </source>
</evidence>
<comment type="caution">
    <text evidence="3">The sequence shown here is derived from an EMBL/GenBank/DDBJ whole genome shotgun (WGS) entry which is preliminary data.</text>
</comment>
<evidence type="ECO:0000313" key="2">
    <source>
        <dbReference type="EMBL" id="KAE9040941.1"/>
    </source>
</evidence>
<reference evidence="5 7" key="1">
    <citation type="submission" date="2018-09" db="EMBL/GenBank/DDBJ databases">
        <title>Genomic investigation of the strawberry pathogen Phytophthora fragariae indicates pathogenicity is determined by transcriptional variation in three key races.</title>
        <authorList>
            <person name="Adams T.M."/>
            <person name="Armitage A.D."/>
            <person name="Sobczyk M.K."/>
            <person name="Bates H.J."/>
            <person name="Dunwell J.M."/>
            <person name="Nellist C.F."/>
            <person name="Harrison R.J."/>
        </authorList>
    </citation>
    <scope>NUCLEOTIDE SEQUENCE [LARGE SCALE GENOMIC DNA]</scope>
    <source>
        <strain evidence="3 5">SCRP249</strain>
        <strain evidence="2 7">SCRP324</strain>
        <strain evidence="4 6">SCRP333</strain>
    </source>
</reference>
<dbReference type="EMBL" id="QXFU01000189">
    <property type="protein sequence ID" value="KAE9040941.1"/>
    <property type="molecule type" value="Genomic_DNA"/>
</dbReference>
<name>A0A6A3NLH8_9STRA</name>
<dbReference type="OrthoDB" id="126603at2759"/>
<organism evidence="3 5">
    <name type="scientific">Phytophthora rubi</name>
    <dbReference type="NCBI Taxonomy" id="129364"/>
    <lineage>
        <taxon>Eukaryota</taxon>
        <taxon>Sar</taxon>
        <taxon>Stramenopiles</taxon>
        <taxon>Oomycota</taxon>
        <taxon>Peronosporomycetes</taxon>
        <taxon>Peronosporales</taxon>
        <taxon>Peronosporaceae</taxon>
        <taxon>Phytophthora</taxon>
    </lineage>
</organism>
<evidence type="ECO:0000256" key="1">
    <source>
        <dbReference type="SAM" id="MobiDB-lite"/>
    </source>
</evidence>
<sequence>MTAEAGEAVVASTATSGSQDDGAASLHVTPTPNQRLSIVRRTQRSTPSPSARVSPYPLHERTPPQALSPSAPPVRRQARVSLDASSESGETEEANQHHLQLVVQPIVKDTVGQRDNSGKLLEVFAANGATFSDIKRKLWEKFSSRVKRIAVKQDDTWSDEDPTEAAWGRAMVFKWNTHLVPTAKSEQAWSRWVVSRRGDTVTLLIFEYGTGIPNARALEAFMQSCIRLQHTDRSGAAAEASIREIVTQLQDIWGATYHGTAVVWRMWANAIMRNLDRSTWEAAVLEPPTATVEQLLSWPVGKLSNI</sequence>
<dbReference type="EMBL" id="QXFV01000269">
    <property type="protein sequence ID" value="KAE9043169.1"/>
    <property type="molecule type" value="Genomic_DNA"/>
</dbReference>
<feature type="region of interest" description="Disordered" evidence="1">
    <location>
        <begin position="1"/>
        <end position="95"/>
    </location>
</feature>
<gene>
    <name evidence="3" type="ORF">PR001_g5905</name>
    <name evidence="2" type="ORF">PR002_g4708</name>
    <name evidence="4" type="ORF">PR003_g5005</name>
</gene>